<feature type="compositionally biased region" description="Gly residues" evidence="5">
    <location>
        <begin position="360"/>
        <end position="370"/>
    </location>
</feature>
<evidence type="ECO:0000313" key="6">
    <source>
        <dbReference type="EMBL" id="KAK7115105.1"/>
    </source>
</evidence>
<gene>
    <name evidence="6" type="ORF">V1264_001041</name>
</gene>
<dbReference type="InterPro" id="IPR019734">
    <property type="entry name" value="TPR_rpt"/>
</dbReference>
<dbReference type="EMBL" id="JBAMIC010000001">
    <property type="protein sequence ID" value="KAK7115105.1"/>
    <property type="molecule type" value="Genomic_DNA"/>
</dbReference>
<dbReference type="InterPro" id="IPR011990">
    <property type="entry name" value="TPR-like_helical_dom_sf"/>
</dbReference>
<accession>A0AAN9C640</accession>
<evidence type="ECO:0000313" key="7">
    <source>
        <dbReference type="Proteomes" id="UP001374579"/>
    </source>
</evidence>
<organism evidence="6 7">
    <name type="scientific">Littorina saxatilis</name>
    <dbReference type="NCBI Taxonomy" id="31220"/>
    <lineage>
        <taxon>Eukaryota</taxon>
        <taxon>Metazoa</taxon>
        <taxon>Spiralia</taxon>
        <taxon>Lophotrochozoa</taxon>
        <taxon>Mollusca</taxon>
        <taxon>Gastropoda</taxon>
        <taxon>Caenogastropoda</taxon>
        <taxon>Littorinimorpha</taxon>
        <taxon>Littorinoidea</taxon>
        <taxon>Littorinidae</taxon>
        <taxon>Littorina</taxon>
    </lineage>
</organism>
<dbReference type="AlphaFoldDB" id="A0AAN9C640"/>
<keyword evidence="7" id="KW-1185">Reference proteome</keyword>
<dbReference type="GO" id="GO:0051607">
    <property type="term" value="P:defense response to virus"/>
    <property type="evidence" value="ECO:0007669"/>
    <property type="project" value="TreeGrafter"/>
</dbReference>
<evidence type="ECO:0000256" key="1">
    <source>
        <dbReference type="ARBA" id="ARBA00022737"/>
    </source>
</evidence>
<evidence type="ECO:0000256" key="2">
    <source>
        <dbReference type="ARBA" id="ARBA00022803"/>
    </source>
</evidence>
<evidence type="ECO:0000256" key="5">
    <source>
        <dbReference type="SAM" id="MobiDB-lite"/>
    </source>
</evidence>
<keyword evidence="1" id="KW-0677">Repeat</keyword>
<dbReference type="SUPFAM" id="SSF48452">
    <property type="entry name" value="TPR-like"/>
    <property type="match status" value="2"/>
</dbReference>
<comment type="caution">
    <text evidence="6">The sequence shown here is derived from an EMBL/GenBank/DDBJ whole genome shotgun (WGS) entry which is preliminary data.</text>
</comment>
<feature type="compositionally biased region" description="Low complexity" evidence="5">
    <location>
        <begin position="371"/>
        <end position="384"/>
    </location>
</feature>
<dbReference type="Proteomes" id="UP001374579">
    <property type="component" value="Unassembled WGS sequence"/>
</dbReference>
<proteinExistence type="inferred from homology"/>
<dbReference type="PROSITE" id="PS50005">
    <property type="entry name" value="TPR"/>
    <property type="match status" value="1"/>
</dbReference>
<feature type="region of interest" description="Disordered" evidence="5">
    <location>
        <begin position="329"/>
        <end position="397"/>
    </location>
</feature>
<reference evidence="6 7" key="1">
    <citation type="submission" date="2024-02" db="EMBL/GenBank/DDBJ databases">
        <title>Chromosome-scale genome assembly of the rough periwinkle Littorina saxatilis.</title>
        <authorList>
            <person name="De Jode A."/>
            <person name="Faria R."/>
            <person name="Formenti G."/>
            <person name="Sims Y."/>
            <person name="Smith T.P."/>
            <person name="Tracey A."/>
            <person name="Wood J.M.D."/>
            <person name="Zagrodzka Z.B."/>
            <person name="Johannesson K."/>
            <person name="Butlin R.K."/>
            <person name="Leder E.H."/>
        </authorList>
    </citation>
    <scope>NUCLEOTIDE SEQUENCE [LARGE SCALE GENOMIC DNA]</scope>
    <source>
        <strain evidence="6">Snail1</strain>
        <tissue evidence="6">Muscle</tissue>
    </source>
</reference>
<feature type="compositionally biased region" description="Basic and acidic residues" evidence="5">
    <location>
        <begin position="339"/>
        <end position="353"/>
    </location>
</feature>
<dbReference type="PANTHER" id="PTHR10271">
    <property type="entry name" value="INTERFERON-INDUCED PROTEIN WITH TETRATRICOPEPTIDE REPEATS"/>
    <property type="match status" value="1"/>
</dbReference>
<feature type="repeat" description="TPR" evidence="4">
    <location>
        <begin position="280"/>
        <end position="313"/>
    </location>
</feature>
<sequence>MQSEEQASSGTASDQGPCEEQQFMERLQTFPNLFFQDCAKRASKKKLTATLLTITDQQSRREADDHRSQNIATLLHWILGDSQEAKTSAVKAVEDEGSSLLALSNWAFILWQRGETNQATQQLQKLEILRGGDPLIYEDLEIAAQSEVLYLFTKLAHLFKPYAISKLHEKLLQRRPDNAHFKYYLALTLKRYTHPFYMARHPQVDFSPAIRSAMKLLVEIKDREALSGDLRGKAAAELGEILSWQSNTILRAVVEKERRCLGLETSQCFQDALRLADSNQEILVKAGKYYGFQGDLPRSKKLLEKAVSIRPESKAHYRLGATLKELALQAKRSSPQSDRASEASPHGHGDWRQPSRSVNRGGGRGGGWGSNQGNWSNGGRNWRNVSTSATGGPSLSRDDRYVQEAMNHFHKALELSVGENFPALNDLALLHIALGEYDEALSRSLQILPLSPVTVLNISQATEHASLAWKNMAETEENSSKRRNLQELSDFCLSLTLINRCYFLMQTKDTTRLNADFWFSLHSLYTTVKREPFQSLKSKTFSDERVLLLIIKKNMDSLPVLRDLSHLTESQAEDAGKLKAIVEGYVRDRRYADAMLFLSLLKLTQQSPQLDDRVMADLDLRAHLLLAQDRLTKCVGEDPKGEDMNTFAAKMLFERVFDNVFSPRVASTTEDHAVQEVDGLPFSSLLLSPPPENIPYDPSSPELDDDVSQTVKIRLLHDHHDEEAARDVTTLRDILQQICGLMTSVVTDEALLSSDEGAQLMLVVVGNKGISQEFSALIDQARRQASGPRPIHLLSLTLNSATLPETLRGHRSSTCSSQLLGQGQQGSSSEDRVRAVFELFCSLVGLPMESGSGEI</sequence>
<dbReference type="GO" id="GO:0005829">
    <property type="term" value="C:cytosol"/>
    <property type="evidence" value="ECO:0007669"/>
    <property type="project" value="TreeGrafter"/>
</dbReference>
<name>A0AAN9C640_9CAEN</name>
<protein>
    <submittedName>
        <fullName evidence="6">Uncharacterized protein</fullName>
    </submittedName>
</protein>
<evidence type="ECO:0000256" key="3">
    <source>
        <dbReference type="ARBA" id="ARBA00038336"/>
    </source>
</evidence>
<dbReference type="PANTHER" id="PTHR10271:SF0">
    <property type="entry name" value="INTERFERON-INDUCED PROTEIN WITH TETRATRICOPEPTIDE REPEATS 5"/>
    <property type="match status" value="1"/>
</dbReference>
<feature type="compositionally biased region" description="Low complexity" evidence="5">
    <location>
        <begin position="816"/>
        <end position="826"/>
    </location>
</feature>
<feature type="region of interest" description="Disordered" evidence="5">
    <location>
        <begin position="807"/>
        <end position="826"/>
    </location>
</feature>
<dbReference type="Gene3D" id="1.25.40.10">
    <property type="entry name" value="Tetratricopeptide repeat domain"/>
    <property type="match status" value="2"/>
</dbReference>
<evidence type="ECO:0000256" key="4">
    <source>
        <dbReference type="PROSITE-ProRule" id="PRU00339"/>
    </source>
</evidence>
<keyword evidence="2 4" id="KW-0802">TPR repeat</keyword>
<comment type="similarity">
    <text evidence="3">Belongs to the IFIT family.</text>
</comment>